<feature type="non-terminal residue" evidence="2">
    <location>
        <position position="492"/>
    </location>
</feature>
<feature type="region of interest" description="Disordered" evidence="1">
    <location>
        <begin position="1"/>
        <end position="82"/>
    </location>
</feature>
<comment type="caution">
    <text evidence="2">The sequence shown here is derived from an EMBL/GenBank/DDBJ whole genome shotgun (WGS) entry which is preliminary data.</text>
</comment>
<feature type="region of interest" description="Disordered" evidence="1">
    <location>
        <begin position="348"/>
        <end position="402"/>
    </location>
</feature>
<dbReference type="EMBL" id="CAUYUJ010006369">
    <property type="protein sequence ID" value="CAK0817138.1"/>
    <property type="molecule type" value="Genomic_DNA"/>
</dbReference>
<feature type="compositionally biased region" description="Low complexity" evidence="1">
    <location>
        <begin position="17"/>
        <end position="26"/>
    </location>
</feature>
<dbReference type="Proteomes" id="UP001189429">
    <property type="component" value="Unassembled WGS sequence"/>
</dbReference>
<protein>
    <submittedName>
        <fullName evidence="2">Uncharacterized protein</fullName>
    </submittedName>
</protein>
<feature type="compositionally biased region" description="Gly residues" evidence="1">
    <location>
        <begin position="374"/>
        <end position="388"/>
    </location>
</feature>
<feature type="compositionally biased region" description="Basic and acidic residues" evidence="1">
    <location>
        <begin position="51"/>
        <end position="61"/>
    </location>
</feature>
<gene>
    <name evidence="2" type="ORF">PCOR1329_LOCUS19828</name>
</gene>
<sequence>MGVIPEQDELMEEFEVDGQAAASTGGTANGGGDKGKGKGKKGKGKKGKGQKKPEEAPEEGKAATVQPKKRAKYSKANGKAKAVKPGENERVCRTCAEAKPKTSFVSQCNDCEDCRLPLNNLRNMTLRFSSEEDVTWFNEYVADPDNRLKLIAQYNLRCPPNTEITNGPRGTFPLMQYRKELQMEKAIIKDGIYEMMSEIAFQHWAGKPKNGGLGPAEASAKWRERYDKPGAVTDLLGENPKYAQRVAIKVKDLLVDRLAKRELEAASFLDKQVTNATEEDQKKALNRLENARLGEASELAGLGTSKMLDVAKQFAAASGDLADGGSGSELADMKRKVGDARAMMADYDKDEEAREAKKQKASSAAAAKADVDGGASGAGGEPGSGGAAKSGTGENAAEEAARPVWNQRGVKIADALKLHEKWSGEQDESVVSLIAKAKIALQAVAASDPGIATTCCRDADILRNRLHALRLVKGGAESVNAVMELKAATGDQ</sequence>
<feature type="compositionally biased region" description="Acidic residues" evidence="1">
    <location>
        <begin position="1"/>
        <end position="16"/>
    </location>
</feature>
<proteinExistence type="predicted"/>
<name>A0ABN9RHE8_9DINO</name>
<accession>A0ABN9RHE8</accession>
<reference evidence="2" key="1">
    <citation type="submission" date="2023-10" db="EMBL/GenBank/DDBJ databases">
        <authorList>
            <person name="Chen Y."/>
            <person name="Shah S."/>
            <person name="Dougan E. K."/>
            <person name="Thang M."/>
            <person name="Chan C."/>
        </authorList>
    </citation>
    <scope>NUCLEOTIDE SEQUENCE [LARGE SCALE GENOMIC DNA]</scope>
</reference>
<evidence type="ECO:0000313" key="3">
    <source>
        <dbReference type="Proteomes" id="UP001189429"/>
    </source>
</evidence>
<evidence type="ECO:0000256" key="1">
    <source>
        <dbReference type="SAM" id="MobiDB-lite"/>
    </source>
</evidence>
<organism evidence="2 3">
    <name type="scientific">Prorocentrum cordatum</name>
    <dbReference type="NCBI Taxonomy" id="2364126"/>
    <lineage>
        <taxon>Eukaryota</taxon>
        <taxon>Sar</taxon>
        <taxon>Alveolata</taxon>
        <taxon>Dinophyceae</taxon>
        <taxon>Prorocentrales</taxon>
        <taxon>Prorocentraceae</taxon>
        <taxon>Prorocentrum</taxon>
    </lineage>
</organism>
<feature type="compositionally biased region" description="Basic residues" evidence="1">
    <location>
        <begin position="37"/>
        <end position="50"/>
    </location>
</feature>
<keyword evidence="3" id="KW-1185">Reference proteome</keyword>
<evidence type="ECO:0000313" key="2">
    <source>
        <dbReference type="EMBL" id="CAK0817138.1"/>
    </source>
</evidence>